<proteinExistence type="predicted"/>
<protein>
    <recommendedName>
        <fullName evidence="4">Ni/Fe hydrogenase subunit alpha</fullName>
    </recommendedName>
</protein>
<name>A0A2M7RKV3_9BACT</name>
<feature type="binding site" evidence="1">
    <location>
        <position position="420"/>
    </location>
    <ligand>
        <name>Mg(2+)</name>
        <dbReference type="ChEBI" id="CHEBI:18420"/>
    </ligand>
</feature>
<comment type="cofactor">
    <cofactor evidence="1">
        <name>Fe cation</name>
        <dbReference type="ChEBI" id="CHEBI:24875"/>
    </cofactor>
</comment>
<feature type="binding site" evidence="1">
    <location>
        <position position="62"/>
    </location>
    <ligand>
        <name>Mg(2+)</name>
        <dbReference type="ChEBI" id="CHEBI:18420"/>
    </ligand>
</feature>
<feature type="binding site" evidence="1">
    <location>
        <position position="414"/>
    </location>
    <ligand>
        <name>Ni(2+)</name>
        <dbReference type="ChEBI" id="CHEBI:49786"/>
    </ligand>
</feature>
<dbReference type="Pfam" id="PF00374">
    <property type="entry name" value="NiFeSe_Hases"/>
    <property type="match status" value="2"/>
</dbReference>
<accession>A0A2M7RKV3</accession>
<dbReference type="Gene3D" id="1.10.645.10">
    <property type="entry name" value="Cytochrome-c3 Hydrogenase, chain B"/>
    <property type="match status" value="1"/>
</dbReference>
<dbReference type="Proteomes" id="UP000230779">
    <property type="component" value="Unassembled WGS sequence"/>
</dbReference>
<keyword evidence="1" id="KW-0533">Nickel</keyword>
<keyword evidence="1" id="KW-0479">Metal-binding</keyword>
<feature type="binding site" evidence="1">
    <location>
        <position position="43"/>
    </location>
    <ligand>
        <name>Mg(2+)</name>
        <dbReference type="ChEBI" id="CHEBI:18420"/>
    </ligand>
</feature>
<dbReference type="SUPFAM" id="SSF56762">
    <property type="entry name" value="HydB/Nqo4-like"/>
    <property type="match status" value="1"/>
</dbReference>
<keyword evidence="1" id="KW-0460">Magnesium</keyword>
<evidence type="ECO:0000256" key="1">
    <source>
        <dbReference type="PIRSR" id="PIRSR601501-1"/>
    </source>
</evidence>
<comment type="caution">
    <text evidence="2">The sequence shown here is derived from an EMBL/GenBank/DDBJ whole genome shotgun (WGS) entry which is preliminary data.</text>
</comment>
<dbReference type="EMBL" id="PFMD01000015">
    <property type="protein sequence ID" value="PIY97101.1"/>
    <property type="molecule type" value="Genomic_DNA"/>
</dbReference>
<sequence>MKKRIKLKHIAKIEGHASLITDLESGEINRARFRTLEGARLIEGILVGRNYQEAPLITARICGVCPVVHNLASIKAIEDALKIKVSEKTAALRKLMMLGQFIQSHSLHLYFLTLPDYFKMENSLKLLKDFPLETKQALEIRAFGNKLIEVIGGRAIHPMNSAVGGFMKEPSRPDLKELSQQIDPLLKIGTKLTKLFYELEYPKFSRKTEYIAASNPKEYAIYDGQLNSTIDRKITKEKFIKEVEESYSDGQLIKKTKLKGKIYMVGALARLNLNRNKLRPGAQALLKKTRIPFPSDNTFHNVLGQMIEIVHCLEESQFLIKKYLNLKGSTAIKKYSIRAGKGIGMVEAPRGTLFHVYEIDQYGYLKNVNLITPTAQFVNNLEEDIKEFLPNIQDISSPASRRKIKMLVRAYDPCMTCATH</sequence>
<gene>
    <name evidence="2" type="ORF">COY66_01285</name>
</gene>
<evidence type="ECO:0000313" key="3">
    <source>
        <dbReference type="Proteomes" id="UP000230779"/>
    </source>
</evidence>
<dbReference type="PANTHER" id="PTHR43600:SF4">
    <property type="entry name" value="CYTOSOLIC NIFE-HYDROGENASE, ALPHA SUBUNIT"/>
    <property type="match status" value="1"/>
</dbReference>
<dbReference type="PANTHER" id="PTHR43600">
    <property type="entry name" value="COENZYME F420 HYDROGENASE, SUBUNIT ALPHA"/>
    <property type="match status" value="1"/>
</dbReference>
<reference evidence="2 3" key="1">
    <citation type="submission" date="2017-09" db="EMBL/GenBank/DDBJ databases">
        <title>Depth-based differentiation of microbial function through sediment-hosted aquifers and enrichment of novel symbionts in the deep terrestrial subsurface.</title>
        <authorList>
            <person name="Probst A.J."/>
            <person name="Ladd B."/>
            <person name="Jarett J.K."/>
            <person name="Geller-Mcgrath D.E."/>
            <person name="Sieber C.M."/>
            <person name="Emerson J.B."/>
            <person name="Anantharaman K."/>
            <person name="Thomas B.C."/>
            <person name="Malmstrom R."/>
            <person name="Stieglmeier M."/>
            <person name="Klingl A."/>
            <person name="Woyke T."/>
            <person name="Ryan C.M."/>
            <person name="Banfield J.F."/>
        </authorList>
    </citation>
    <scope>NUCLEOTIDE SEQUENCE [LARGE SCALE GENOMIC DNA]</scope>
    <source>
        <strain evidence="2">CG_4_10_14_0_8_um_filter_42_10</strain>
    </source>
</reference>
<dbReference type="AlphaFoldDB" id="A0A2M7RKV3"/>
<organism evidence="2 3">
    <name type="scientific">Candidatus Kerfeldbacteria bacterium CG_4_10_14_0_8_um_filter_42_10</name>
    <dbReference type="NCBI Taxonomy" id="2014248"/>
    <lineage>
        <taxon>Bacteria</taxon>
        <taxon>Candidatus Kerfeldiibacteriota</taxon>
    </lineage>
</organism>
<keyword evidence="1" id="KW-0408">Iron</keyword>
<evidence type="ECO:0000313" key="2">
    <source>
        <dbReference type="EMBL" id="PIY97101.1"/>
    </source>
</evidence>
<feature type="binding site" evidence="1">
    <location>
        <position position="417"/>
    </location>
    <ligand>
        <name>Fe cation</name>
        <dbReference type="ChEBI" id="CHEBI:24875"/>
    </ligand>
</feature>
<feature type="binding site" evidence="1">
    <location>
        <position position="65"/>
    </location>
    <ligand>
        <name>Ni(2+)</name>
        <dbReference type="ChEBI" id="CHEBI:49786"/>
    </ligand>
</feature>
<feature type="binding site" evidence="1">
    <location>
        <position position="65"/>
    </location>
    <ligand>
        <name>Fe cation</name>
        <dbReference type="ChEBI" id="CHEBI:24875"/>
    </ligand>
</feature>
<dbReference type="InterPro" id="IPR029014">
    <property type="entry name" value="NiFe-Hase_large"/>
</dbReference>
<dbReference type="GO" id="GO:0016151">
    <property type="term" value="F:nickel cation binding"/>
    <property type="evidence" value="ECO:0007669"/>
    <property type="project" value="InterPro"/>
</dbReference>
<feature type="binding site" evidence="1">
    <location>
        <position position="370"/>
    </location>
    <ligand>
        <name>Mg(2+)</name>
        <dbReference type="ChEBI" id="CHEBI:18420"/>
    </ligand>
</feature>
<comment type="cofactor">
    <cofactor evidence="1">
        <name>Ni(2+)</name>
        <dbReference type="ChEBI" id="CHEBI:49786"/>
    </cofactor>
</comment>
<dbReference type="InterPro" id="IPR001501">
    <property type="entry name" value="Ni-dep_hyd_lsu"/>
</dbReference>
<evidence type="ECO:0008006" key="4">
    <source>
        <dbReference type="Google" id="ProtNLM"/>
    </source>
</evidence>